<evidence type="ECO:0000256" key="2">
    <source>
        <dbReference type="ARBA" id="ARBA00023180"/>
    </source>
</evidence>
<organism evidence="4 5">
    <name type="scientific">Litoreibacter meonggei</name>
    <dbReference type="NCBI Taxonomy" id="1049199"/>
    <lineage>
        <taxon>Bacteria</taxon>
        <taxon>Pseudomonadati</taxon>
        <taxon>Pseudomonadota</taxon>
        <taxon>Alphaproteobacteria</taxon>
        <taxon>Rhodobacterales</taxon>
        <taxon>Roseobacteraceae</taxon>
        <taxon>Litoreibacter</taxon>
    </lineage>
</organism>
<evidence type="ECO:0000313" key="4">
    <source>
        <dbReference type="EMBL" id="RLJ36212.1"/>
    </source>
</evidence>
<dbReference type="OrthoDB" id="981508at2"/>
<feature type="domain" description="Sulfotransferase" evidence="3">
    <location>
        <begin position="4"/>
        <end position="213"/>
    </location>
</feature>
<accession>A0A497UZE6</accession>
<keyword evidence="1 4" id="KW-0808">Transferase</keyword>
<evidence type="ECO:0000313" key="5">
    <source>
        <dbReference type="Proteomes" id="UP000269157"/>
    </source>
</evidence>
<dbReference type="SUPFAM" id="SSF52540">
    <property type="entry name" value="P-loop containing nucleoside triphosphate hydrolases"/>
    <property type="match status" value="1"/>
</dbReference>
<protein>
    <submittedName>
        <fullName evidence="4">Sulfotransferase domain-containing protein</fullName>
    </submittedName>
</protein>
<dbReference type="InterPro" id="IPR037359">
    <property type="entry name" value="NST/OST"/>
</dbReference>
<dbReference type="PANTHER" id="PTHR10605:SF56">
    <property type="entry name" value="BIFUNCTIONAL HEPARAN SULFATE N-DEACETYLASE_N-SULFOTRANSFERASE"/>
    <property type="match status" value="1"/>
</dbReference>
<dbReference type="RefSeq" id="WP_121028320.1">
    <property type="nucleotide sequence ID" value="NZ_RCCE01000010.1"/>
</dbReference>
<keyword evidence="2" id="KW-0325">Glycoprotein</keyword>
<evidence type="ECO:0000259" key="3">
    <source>
        <dbReference type="Pfam" id="PF00685"/>
    </source>
</evidence>
<dbReference type="InterPro" id="IPR000863">
    <property type="entry name" value="Sulfotransferase_dom"/>
</dbReference>
<dbReference type="EMBL" id="RCCE01000010">
    <property type="protein sequence ID" value="RLJ36212.1"/>
    <property type="molecule type" value="Genomic_DNA"/>
</dbReference>
<name>A0A497UZE6_9RHOB</name>
<comment type="caution">
    <text evidence="4">The sequence shown here is derived from an EMBL/GenBank/DDBJ whole genome shotgun (WGS) entry which is preliminary data.</text>
</comment>
<evidence type="ECO:0000256" key="1">
    <source>
        <dbReference type="ARBA" id="ARBA00022679"/>
    </source>
</evidence>
<dbReference type="Proteomes" id="UP000269157">
    <property type="component" value="Unassembled WGS sequence"/>
</dbReference>
<keyword evidence="5" id="KW-1185">Reference proteome</keyword>
<gene>
    <name evidence="4" type="ORF">BCF46_3902</name>
</gene>
<dbReference type="GO" id="GO:0008146">
    <property type="term" value="F:sulfotransferase activity"/>
    <property type="evidence" value="ECO:0007669"/>
    <property type="project" value="InterPro"/>
</dbReference>
<dbReference type="AlphaFoldDB" id="A0A497UZE6"/>
<proteinExistence type="predicted"/>
<dbReference type="InterPro" id="IPR027417">
    <property type="entry name" value="P-loop_NTPase"/>
</dbReference>
<dbReference type="PANTHER" id="PTHR10605">
    <property type="entry name" value="HEPARAN SULFATE SULFOTRANSFERASE"/>
    <property type="match status" value="1"/>
</dbReference>
<sequence>MRLPDFIIIGAAKAGTTSLYAMLEQHDDIFLPKIKEPEFFARDDLYERGLETYAQAFAPAGEEQITGEASTLYSLSPLFPDTAARMKAAVPQVKLIYVMRHPVERAYSYYVQLVKNYQNSSGDTGVNRSFEEFALPKAHAQAAPRDQAFSHHDTHLPDTPELCLAGSDYVTQIEAYLAHFPREQILFLTQEDLRRDRVGTMRQITEFLGVSPLSDPVLSGGAAARNVSATYFEDRGKRAALRGIAKRLGPLWTLRKLLPAKLRHGLRGQALNRVNPEPQITAPPPMTPETRTALEARFAPMLPRLEALSGLTFEHWNLR</sequence>
<dbReference type="Pfam" id="PF00685">
    <property type="entry name" value="Sulfotransfer_1"/>
    <property type="match status" value="1"/>
</dbReference>
<reference evidence="4 5" key="1">
    <citation type="submission" date="2018-10" db="EMBL/GenBank/DDBJ databases">
        <title>Genomic Encyclopedia of Archaeal and Bacterial Type Strains, Phase II (KMG-II): from individual species to whole genera.</title>
        <authorList>
            <person name="Goeker M."/>
        </authorList>
    </citation>
    <scope>NUCLEOTIDE SEQUENCE [LARGE SCALE GENOMIC DNA]</scope>
    <source>
        <strain evidence="4 5">DSM 29466</strain>
    </source>
</reference>
<dbReference type="Gene3D" id="3.40.50.300">
    <property type="entry name" value="P-loop containing nucleotide triphosphate hydrolases"/>
    <property type="match status" value="1"/>
</dbReference>